<feature type="chain" id="PRO_5024317919" description="Secreted peptide" evidence="1">
    <location>
        <begin position="18"/>
        <end position="170"/>
    </location>
</feature>
<evidence type="ECO:0008006" key="3">
    <source>
        <dbReference type="Google" id="ProtNLM"/>
    </source>
</evidence>
<evidence type="ECO:0000256" key="1">
    <source>
        <dbReference type="SAM" id="SignalP"/>
    </source>
</evidence>
<feature type="signal peptide" evidence="1">
    <location>
        <begin position="1"/>
        <end position="17"/>
    </location>
</feature>
<keyword evidence="1" id="KW-0732">Signal</keyword>
<organism evidence="2">
    <name type="scientific">Sarcocystis aucheniae</name>
    <dbReference type="NCBI Taxonomy" id="65407"/>
    <lineage>
        <taxon>Eukaryota</taxon>
        <taxon>Sar</taxon>
        <taxon>Alveolata</taxon>
        <taxon>Apicomplexa</taxon>
        <taxon>Conoidasida</taxon>
        <taxon>Coccidia</taxon>
        <taxon>Eucoccidiorida</taxon>
        <taxon>Eimeriorina</taxon>
        <taxon>Sarcocystidae</taxon>
        <taxon>Sarcocystis</taxon>
    </lineage>
</organism>
<dbReference type="AlphaFoldDB" id="A0A5P9S4Q3"/>
<name>A0A5P9S4Q3_9APIC</name>
<dbReference type="EMBL" id="MK825588">
    <property type="protein sequence ID" value="QFV20522.1"/>
    <property type="molecule type" value="mRNA"/>
</dbReference>
<proteinExistence type="evidence at transcript level"/>
<evidence type="ECO:0000313" key="2">
    <source>
        <dbReference type="EMBL" id="QFV20522.1"/>
    </source>
</evidence>
<accession>A0A5P9S4Q3</accession>
<reference evidence="2" key="1">
    <citation type="journal article" date="2019" name="Transbound. Emerg. Dis.">
        <title>In silico identification of immunotherapeutic and diagnostic targets in the glycosylphosphatidylinositol metabolism of the coccidian Sarcocystis aucheniae.</title>
        <authorList>
            <person name="Decker C."/>
            <person name="Wieser S.N."/>
            <person name="Soria M."/>
            <person name="de Alba P."/>
            <person name="Florin-Christensen M."/>
            <person name="Schnittger L."/>
        </authorList>
    </citation>
    <scope>NUCLEOTIDE SEQUENCE</scope>
    <source>
        <strain evidence="2">T1</strain>
    </source>
</reference>
<sequence length="170" mass="18275">MLAASTTLVFLLSGILNRRLPLSMRDALATAAAATSFFYSSSSSSFFFLSENASSSSSSLSFFACCCCSFALCCCACSCCSCSFAFRACGCCCCTVCCFPLGGLPDAVFWRRALRNVRAIWRRVHCCRMVVDFSWLCIHPDPSSAAAAVAMPPVLLSPLFCFASRACRLP</sequence>
<protein>
    <recommendedName>
        <fullName evidence="3">Secreted peptide</fullName>
    </recommendedName>
</protein>